<dbReference type="RefSeq" id="WP_152370608.1">
    <property type="nucleotide sequence ID" value="NZ_BMSJ01000001.1"/>
</dbReference>
<feature type="region of interest" description="Disordered" evidence="1">
    <location>
        <begin position="298"/>
        <end position="319"/>
    </location>
</feature>
<feature type="compositionally biased region" description="Basic and acidic residues" evidence="1">
    <location>
        <begin position="307"/>
        <end position="319"/>
    </location>
</feature>
<proteinExistence type="predicted"/>
<protein>
    <submittedName>
        <fullName evidence="2">Uncharacterized protein</fullName>
    </submittedName>
</protein>
<name>A0AAV4KH31_9ACTN</name>
<dbReference type="Proteomes" id="UP000642014">
    <property type="component" value="Unassembled WGS sequence"/>
</dbReference>
<evidence type="ECO:0000256" key="1">
    <source>
        <dbReference type="SAM" id="MobiDB-lite"/>
    </source>
</evidence>
<dbReference type="GeneID" id="95456077"/>
<evidence type="ECO:0000313" key="4">
    <source>
        <dbReference type="Proteomes" id="UP000326029"/>
    </source>
</evidence>
<reference evidence="2" key="3">
    <citation type="submission" date="2023-08" db="EMBL/GenBank/DDBJ databases">
        <authorList>
            <person name="Sun Q."/>
            <person name="Ohkuma M."/>
        </authorList>
    </citation>
    <scope>NUCLEOTIDE SEQUENCE</scope>
    <source>
        <strain evidence="2">JCM 4205</strain>
    </source>
</reference>
<reference evidence="3 4" key="2">
    <citation type="submission" date="2017-09" db="EMBL/GenBank/DDBJ databases">
        <authorList>
            <person name="Lee N."/>
            <person name="Cho B.-K."/>
        </authorList>
    </citation>
    <scope>NUCLEOTIDE SEQUENCE [LARGE SCALE GENOMIC DNA]</scope>
    <source>
        <strain evidence="3 4">ATCC 19740</strain>
    </source>
</reference>
<keyword evidence="4" id="KW-1185">Reference proteome</keyword>
<accession>A0AAV4KH31</accession>
<dbReference type="EMBL" id="BMSJ01000001">
    <property type="protein sequence ID" value="GGR09096.1"/>
    <property type="molecule type" value="Genomic_DNA"/>
</dbReference>
<evidence type="ECO:0000313" key="3">
    <source>
        <dbReference type="EMBL" id="QEV34185.1"/>
    </source>
</evidence>
<reference evidence="2 5" key="1">
    <citation type="journal article" date="2014" name="Int. J. Syst. Evol. Microbiol.">
        <title>Complete genome sequence of Corynebacterium casei LMG S-19264T (=DSM 44701T), isolated from a smear-ripened cheese.</title>
        <authorList>
            <consortium name="US DOE Joint Genome Institute (JGI-PGF)"/>
            <person name="Walter F."/>
            <person name="Albersmeier A."/>
            <person name="Kalinowski J."/>
            <person name="Ruckert C."/>
        </authorList>
    </citation>
    <scope>NUCLEOTIDE SEQUENCE [LARGE SCALE GENOMIC DNA]</scope>
    <source>
        <strain evidence="2 5">JCM 4205</strain>
    </source>
</reference>
<evidence type="ECO:0000313" key="2">
    <source>
        <dbReference type="EMBL" id="GGR09096.1"/>
    </source>
</evidence>
<organism evidence="2 5">
    <name type="scientific">Streptomyces cinereoruber</name>
    <dbReference type="NCBI Taxonomy" id="67260"/>
    <lineage>
        <taxon>Bacteria</taxon>
        <taxon>Bacillati</taxon>
        <taxon>Actinomycetota</taxon>
        <taxon>Actinomycetes</taxon>
        <taxon>Kitasatosporales</taxon>
        <taxon>Streptomycetaceae</taxon>
        <taxon>Streptomyces</taxon>
    </lineage>
</organism>
<gene>
    <name evidence="3" type="ORF">CP977_20160</name>
    <name evidence="2" type="ORF">GCM10010497_08820</name>
</gene>
<dbReference type="AlphaFoldDB" id="A0AAV4KH31"/>
<dbReference type="Proteomes" id="UP000326029">
    <property type="component" value="Chromosome"/>
</dbReference>
<sequence length="319" mass="34289">MRGDEERYGPEALEPAAFPGGAQEDRVLAAALLAVRHTALFVPVVASPWVGPVRDALVRAHSTAVVMLREGYGPGGEVGAFDIGLTRWMLAGAAGLPEAVRRPEEAVDGQLELARAVFDAVAHPDDGERFAGACAAAERLAGPAVAEERALRARDLAGLAAAREAGRRPDGPALEARSAVFGRERADRVRAELRARGHRIGEATAGLPATVPVTVTVSERGAELVRAITAAMAGRFRVSEEEAGRRVFAYFSDLNLTDESDMGDLNYIEHQGPDQWAGSIYLGLEFHEVRWDVDLSVRTPVPEQPEGQERPKDRHSPEE</sequence>
<evidence type="ECO:0000313" key="5">
    <source>
        <dbReference type="Proteomes" id="UP000642014"/>
    </source>
</evidence>
<dbReference type="EMBL" id="CP023693">
    <property type="protein sequence ID" value="QEV34185.1"/>
    <property type="molecule type" value="Genomic_DNA"/>
</dbReference>